<protein>
    <submittedName>
        <fullName evidence="2">Uncharacterized protein</fullName>
    </submittedName>
</protein>
<organism evidence="2 3">
    <name type="scientific">Suillus subaureus</name>
    <dbReference type="NCBI Taxonomy" id="48587"/>
    <lineage>
        <taxon>Eukaryota</taxon>
        <taxon>Fungi</taxon>
        <taxon>Dikarya</taxon>
        <taxon>Basidiomycota</taxon>
        <taxon>Agaricomycotina</taxon>
        <taxon>Agaricomycetes</taxon>
        <taxon>Agaricomycetidae</taxon>
        <taxon>Boletales</taxon>
        <taxon>Suillineae</taxon>
        <taxon>Suillaceae</taxon>
        <taxon>Suillus</taxon>
    </lineage>
</organism>
<comment type="caution">
    <text evidence="2">The sequence shown here is derived from an EMBL/GenBank/DDBJ whole genome shotgun (WGS) entry which is preliminary data.</text>
</comment>
<feature type="compositionally biased region" description="Low complexity" evidence="1">
    <location>
        <begin position="540"/>
        <end position="569"/>
    </location>
</feature>
<feature type="region of interest" description="Disordered" evidence="1">
    <location>
        <begin position="647"/>
        <end position="697"/>
    </location>
</feature>
<proteinExistence type="predicted"/>
<feature type="compositionally biased region" description="Basic and acidic residues" evidence="1">
    <location>
        <begin position="651"/>
        <end position="671"/>
    </location>
</feature>
<evidence type="ECO:0000313" key="2">
    <source>
        <dbReference type="EMBL" id="KAG1827308.1"/>
    </source>
</evidence>
<dbReference type="EMBL" id="JABBWG010000001">
    <property type="protein sequence ID" value="KAG1827308.1"/>
    <property type="molecule type" value="Genomic_DNA"/>
</dbReference>
<dbReference type="AlphaFoldDB" id="A0A9P7JKC0"/>
<evidence type="ECO:0000313" key="3">
    <source>
        <dbReference type="Proteomes" id="UP000807769"/>
    </source>
</evidence>
<keyword evidence="3" id="KW-1185">Reference proteome</keyword>
<dbReference type="Proteomes" id="UP000807769">
    <property type="component" value="Unassembled WGS sequence"/>
</dbReference>
<gene>
    <name evidence="2" type="ORF">BJ212DRAFT_1311466</name>
</gene>
<feature type="region of interest" description="Disordered" evidence="1">
    <location>
        <begin position="531"/>
        <end position="580"/>
    </location>
</feature>
<dbReference type="SUPFAM" id="SSF52047">
    <property type="entry name" value="RNI-like"/>
    <property type="match status" value="1"/>
</dbReference>
<evidence type="ECO:0000256" key="1">
    <source>
        <dbReference type="SAM" id="MobiDB-lite"/>
    </source>
</evidence>
<name>A0A9P7JKC0_9AGAM</name>
<reference evidence="2" key="1">
    <citation type="journal article" date="2020" name="New Phytol.">
        <title>Comparative genomics reveals dynamic genome evolution in host specialist ectomycorrhizal fungi.</title>
        <authorList>
            <person name="Lofgren L.A."/>
            <person name="Nguyen N.H."/>
            <person name="Vilgalys R."/>
            <person name="Ruytinx J."/>
            <person name="Liao H.L."/>
            <person name="Branco S."/>
            <person name="Kuo A."/>
            <person name="LaButti K."/>
            <person name="Lipzen A."/>
            <person name="Andreopoulos W."/>
            <person name="Pangilinan J."/>
            <person name="Riley R."/>
            <person name="Hundley H."/>
            <person name="Na H."/>
            <person name="Barry K."/>
            <person name="Grigoriev I.V."/>
            <person name="Stajich J.E."/>
            <person name="Kennedy P.G."/>
        </authorList>
    </citation>
    <scope>NUCLEOTIDE SEQUENCE</scope>
    <source>
        <strain evidence="2">MN1</strain>
    </source>
</reference>
<dbReference type="RefSeq" id="XP_041200155.1">
    <property type="nucleotide sequence ID" value="XM_041334025.1"/>
</dbReference>
<dbReference type="GeneID" id="64628042"/>
<accession>A0A9P7JKC0</accession>
<sequence>MSQPIVLWDAKRRATHVFDDAGISITKTVLPPPGPPAPYDRDMDPPKNLKTVPPLAYFCILALIPHADQLHHLQHTVPYSRDVVSALVPPKPAPFSVKNKDSQPFFVSIVNPRLLATLGQVMHPLPKEFRDYDISLSDVHLPLLQQVPSRENFCFVTLLALPYCKEVCDDTVGVIRRLNTLAALDIRGTTVGSYGLAVLARGLSWSDDELQSRTGCWGLRILSLHSCTNIGNEALPILSKFPLLSSIDLRFTGCTRHAVSKHLADAGFRPSSNRLLFHPIPLEVSLKQLENLCPTAMYSCGLTSVFKLHVDKLNHCSTWSEHKPKPYILQNMMEESISLIDADFDEENSGPAEPASQDVQASTTSTFYTSHLPCRENRIRAAVEDKKEQLHQLALARPPPQWSVLDALQPPVRHQPLYDPHEEPLPPKLESMDRARLTKRTLSSVEDMVATLAGKNKKRKVESEFASASSFPVSVSKPKNPFVKSAGSTSKSNVSSGMVRSVFAEQRDAAIASASVKRCWSKAEPWPKFCDGRPLKPLKNSTPSTSSSNTASNAISKLPSPSGSSLLPGASNPVQIDSKPPAKAKILRPITSYPIPPCPSEHFLLVPQIYPKNWEKNKGGAAHAVFEPFPDSTAPMDGSDDIVEVEGIGPIHDDDPKRNERPSRKVGRDRGGVSSTAKKGKQKATGFDWNKWRRETM</sequence>
<dbReference type="OrthoDB" id="3215314at2759"/>